<dbReference type="InterPro" id="IPR027417">
    <property type="entry name" value="P-loop_NTPase"/>
</dbReference>
<keyword evidence="3" id="KW-1185">Reference proteome</keyword>
<comment type="caution">
    <text evidence="2">The sequence shown here is derived from an EMBL/GenBank/DDBJ whole genome shotgun (WGS) entry which is preliminary data.</text>
</comment>
<dbReference type="Gene3D" id="3.40.50.300">
    <property type="entry name" value="P-loop containing nucleotide triphosphate hydrolases"/>
    <property type="match status" value="1"/>
</dbReference>
<gene>
    <name evidence="2" type="ORF">GCM10023314_05520</name>
</gene>
<dbReference type="RefSeq" id="WP_345190049.1">
    <property type="nucleotide sequence ID" value="NZ_BAABJJ010000009.1"/>
</dbReference>
<dbReference type="InterPro" id="IPR050678">
    <property type="entry name" value="DNA_Partitioning_ATPase"/>
</dbReference>
<dbReference type="CDD" id="cd02042">
    <property type="entry name" value="ParAB_family"/>
    <property type="match status" value="1"/>
</dbReference>
<dbReference type="PANTHER" id="PTHR13696">
    <property type="entry name" value="P-LOOP CONTAINING NUCLEOSIDE TRIPHOSPHATE HYDROLASE"/>
    <property type="match status" value="1"/>
</dbReference>
<evidence type="ECO:0000259" key="1">
    <source>
        <dbReference type="Pfam" id="PF13614"/>
    </source>
</evidence>
<dbReference type="Proteomes" id="UP001501302">
    <property type="component" value="Unassembled WGS sequence"/>
</dbReference>
<evidence type="ECO:0000313" key="3">
    <source>
        <dbReference type="Proteomes" id="UP001501302"/>
    </source>
</evidence>
<feature type="domain" description="AAA" evidence="1">
    <location>
        <begin position="3"/>
        <end position="176"/>
    </location>
</feature>
<dbReference type="InterPro" id="IPR025669">
    <property type="entry name" value="AAA_dom"/>
</dbReference>
<organism evidence="2 3">
    <name type="scientific">Algibacter agarivorans</name>
    <dbReference type="NCBI Taxonomy" id="1109741"/>
    <lineage>
        <taxon>Bacteria</taxon>
        <taxon>Pseudomonadati</taxon>
        <taxon>Bacteroidota</taxon>
        <taxon>Flavobacteriia</taxon>
        <taxon>Flavobacteriales</taxon>
        <taxon>Flavobacteriaceae</taxon>
        <taxon>Algibacter</taxon>
    </lineage>
</organism>
<dbReference type="EMBL" id="BAABJJ010000009">
    <property type="protein sequence ID" value="GAA4936071.1"/>
    <property type="molecule type" value="Genomic_DNA"/>
</dbReference>
<accession>A0ABP9GAY4</accession>
<proteinExistence type="predicted"/>
<dbReference type="Pfam" id="PF13614">
    <property type="entry name" value="AAA_31"/>
    <property type="match status" value="1"/>
</dbReference>
<dbReference type="SUPFAM" id="SSF52540">
    <property type="entry name" value="P-loop containing nucleoside triphosphate hydrolases"/>
    <property type="match status" value="1"/>
</dbReference>
<sequence>MGKILAIANQKGGVGKTSTAINLAASLGILNNKVLLVDTDPQANASLGLGIDNMEHGMYQFLTQKKKEPTQFVDLKSSQYFDFIPSSIDLAKLDLGGKEVYGYDLMKTKLSVFKSSYDYIIIDCPPSMGVILINALSACDSVLVTVQCEHFAFHGLRKLFITINNIEKKINPAIDIEGILITMYNRTMKEHKHIYNSIIEHFKFIVFNAKIPLNIKLPEAASRGKTIIEYDANSSVAISYLELADEIISNNNDDVEIDLNATKTFSKVYEREGVIEDLDFILNVNSSQKENKSKNSQYFHLIGLTKNEIKDRLGQAYNDMNSDIWMYKISDKFNFFKKNYLYIFFSKNKAETFVLKKFKVNQYKNSFDIKDFLKHQIDFGS</sequence>
<protein>
    <recommendedName>
        <fullName evidence="1">AAA domain-containing protein</fullName>
    </recommendedName>
</protein>
<evidence type="ECO:0000313" key="2">
    <source>
        <dbReference type="EMBL" id="GAA4936071.1"/>
    </source>
</evidence>
<reference evidence="3" key="1">
    <citation type="journal article" date="2019" name="Int. J. Syst. Evol. Microbiol.">
        <title>The Global Catalogue of Microorganisms (GCM) 10K type strain sequencing project: providing services to taxonomists for standard genome sequencing and annotation.</title>
        <authorList>
            <consortium name="The Broad Institute Genomics Platform"/>
            <consortium name="The Broad Institute Genome Sequencing Center for Infectious Disease"/>
            <person name="Wu L."/>
            <person name="Ma J."/>
        </authorList>
    </citation>
    <scope>NUCLEOTIDE SEQUENCE [LARGE SCALE GENOMIC DNA]</scope>
    <source>
        <strain evidence="3">JCM 18285</strain>
    </source>
</reference>
<name>A0ABP9GAY4_9FLAO</name>
<dbReference type="PANTHER" id="PTHR13696:SF52">
    <property type="entry name" value="PARA FAMILY PROTEIN CT_582"/>
    <property type="match status" value="1"/>
</dbReference>